<proteinExistence type="predicted"/>
<dbReference type="Proteomes" id="UP001054945">
    <property type="component" value="Unassembled WGS sequence"/>
</dbReference>
<keyword evidence="2" id="KW-1185">Reference proteome</keyword>
<comment type="caution">
    <text evidence="1">The sequence shown here is derived from an EMBL/GenBank/DDBJ whole genome shotgun (WGS) entry which is preliminary data.</text>
</comment>
<sequence length="137" mass="15871">MLSIRCASLKGEYQRKQNSLFAIQKNPHFPINTANSLFPPINHYFAHFKVKINTSKSHTGRKLKQSVCLFLKELFLIEKLIAIDERKKKKKKKNSCFRLHGSRTPLSPNVDWRLARGIRMVSGLNAVSPPPPFQYFF</sequence>
<dbReference type="EMBL" id="BPLR01012473">
    <property type="protein sequence ID" value="GIY54119.1"/>
    <property type="molecule type" value="Genomic_DNA"/>
</dbReference>
<evidence type="ECO:0000313" key="2">
    <source>
        <dbReference type="Proteomes" id="UP001054945"/>
    </source>
</evidence>
<name>A0AAV4U8M8_CAEEX</name>
<evidence type="ECO:0000313" key="1">
    <source>
        <dbReference type="EMBL" id="GIY54119.1"/>
    </source>
</evidence>
<reference evidence="1 2" key="1">
    <citation type="submission" date="2021-06" db="EMBL/GenBank/DDBJ databases">
        <title>Caerostris extrusa draft genome.</title>
        <authorList>
            <person name="Kono N."/>
            <person name="Arakawa K."/>
        </authorList>
    </citation>
    <scope>NUCLEOTIDE SEQUENCE [LARGE SCALE GENOMIC DNA]</scope>
</reference>
<accession>A0AAV4U8M8</accession>
<dbReference type="AlphaFoldDB" id="A0AAV4U8M8"/>
<organism evidence="1 2">
    <name type="scientific">Caerostris extrusa</name>
    <name type="common">Bark spider</name>
    <name type="synonym">Caerostris bankana</name>
    <dbReference type="NCBI Taxonomy" id="172846"/>
    <lineage>
        <taxon>Eukaryota</taxon>
        <taxon>Metazoa</taxon>
        <taxon>Ecdysozoa</taxon>
        <taxon>Arthropoda</taxon>
        <taxon>Chelicerata</taxon>
        <taxon>Arachnida</taxon>
        <taxon>Araneae</taxon>
        <taxon>Araneomorphae</taxon>
        <taxon>Entelegynae</taxon>
        <taxon>Araneoidea</taxon>
        <taxon>Araneidae</taxon>
        <taxon>Caerostris</taxon>
    </lineage>
</organism>
<gene>
    <name evidence="1" type="ORF">CEXT_163851</name>
</gene>
<protein>
    <submittedName>
        <fullName evidence="1">Uncharacterized protein</fullName>
    </submittedName>
</protein>